<evidence type="ECO:0000259" key="11">
    <source>
        <dbReference type="PROSITE" id="PS50114"/>
    </source>
</evidence>
<dbReference type="InterPro" id="IPR039355">
    <property type="entry name" value="Transcription_factor_GATA"/>
</dbReference>
<evidence type="ECO:0000256" key="2">
    <source>
        <dbReference type="ARBA" id="ARBA00022723"/>
    </source>
</evidence>
<dbReference type="PRINTS" id="PR00619">
    <property type="entry name" value="GATAZNFINGER"/>
</dbReference>
<feature type="compositionally biased region" description="Pro residues" evidence="10">
    <location>
        <begin position="577"/>
        <end position="588"/>
    </location>
</feature>
<dbReference type="InterPro" id="IPR000679">
    <property type="entry name" value="Znf_GATA"/>
</dbReference>
<proteinExistence type="predicted"/>
<dbReference type="PANTHER" id="PTHR10071:SF337">
    <property type="entry name" value="GATA-BINDING FACTOR A"/>
    <property type="match status" value="1"/>
</dbReference>
<dbReference type="Pfam" id="PF00320">
    <property type="entry name" value="GATA"/>
    <property type="match status" value="2"/>
</dbReference>
<feature type="compositionally biased region" description="Pro residues" evidence="10">
    <location>
        <begin position="326"/>
        <end position="335"/>
    </location>
</feature>
<feature type="domain" description="GATA-type" evidence="11">
    <location>
        <begin position="475"/>
        <end position="528"/>
    </location>
</feature>
<keyword evidence="13" id="KW-1185">Reference proteome</keyword>
<feature type="compositionally biased region" description="Gly residues" evidence="10">
    <location>
        <begin position="536"/>
        <end position="553"/>
    </location>
</feature>
<feature type="region of interest" description="Disordered" evidence="10">
    <location>
        <begin position="577"/>
        <end position="611"/>
    </location>
</feature>
<accession>A0A8S4DZR1</accession>
<dbReference type="SUPFAM" id="SSF57716">
    <property type="entry name" value="Glucocorticoid receptor-like (DNA-binding domain)"/>
    <property type="match status" value="2"/>
</dbReference>
<evidence type="ECO:0000256" key="3">
    <source>
        <dbReference type="ARBA" id="ARBA00022771"/>
    </source>
</evidence>
<dbReference type="EMBL" id="CAJHNJ030000010">
    <property type="protein sequence ID" value="CAG9108492.1"/>
    <property type="molecule type" value="Genomic_DNA"/>
</dbReference>
<feature type="compositionally biased region" description="Basic and acidic residues" evidence="10">
    <location>
        <begin position="59"/>
        <end position="82"/>
    </location>
</feature>
<evidence type="ECO:0000256" key="9">
    <source>
        <dbReference type="PROSITE-ProRule" id="PRU00094"/>
    </source>
</evidence>
<dbReference type="GO" id="GO:0008270">
    <property type="term" value="F:zinc ion binding"/>
    <property type="evidence" value="ECO:0007669"/>
    <property type="project" value="UniProtKB-KW"/>
</dbReference>
<protein>
    <submittedName>
        <fullName evidence="12">(diamondback moth) hypothetical protein</fullName>
    </submittedName>
</protein>
<dbReference type="GO" id="GO:0000122">
    <property type="term" value="P:negative regulation of transcription by RNA polymerase II"/>
    <property type="evidence" value="ECO:0007669"/>
    <property type="project" value="TreeGrafter"/>
</dbReference>
<dbReference type="GO" id="GO:0000978">
    <property type="term" value="F:RNA polymerase II cis-regulatory region sequence-specific DNA binding"/>
    <property type="evidence" value="ECO:0007669"/>
    <property type="project" value="TreeGrafter"/>
</dbReference>
<keyword evidence="8" id="KW-0539">Nucleus</keyword>
<dbReference type="GO" id="GO:0045944">
    <property type="term" value="P:positive regulation of transcription by RNA polymerase II"/>
    <property type="evidence" value="ECO:0007669"/>
    <property type="project" value="TreeGrafter"/>
</dbReference>
<keyword evidence="4" id="KW-0862">Zinc</keyword>
<dbReference type="InterPro" id="IPR013088">
    <property type="entry name" value="Znf_NHR/GATA"/>
</dbReference>
<dbReference type="FunFam" id="3.30.50.10:FF:000032">
    <property type="entry name" value="Transcription factor GATA-3"/>
    <property type="match status" value="1"/>
</dbReference>
<keyword evidence="2" id="KW-0479">Metal-binding</keyword>
<reference evidence="12" key="1">
    <citation type="submission" date="2020-11" db="EMBL/GenBank/DDBJ databases">
        <authorList>
            <person name="Whiteford S."/>
        </authorList>
    </citation>
    <scope>NUCLEOTIDE SEQUENCE</scope>
</reference>
<evidence type="ECO:0000256" key="7">
    <source>
        <dbReference type="ARBA" id="ARBA00023163"/>
    </source>
</evidence>
<dbReference type="GO" id="GO:0045165">
    <property type="term" value="P:cell fate commitment"/>
    <property type="evidence" value="ECO:0007669"/>
    <property type="project" value="TreeGrafter"/>
</dbReference>
<keyword evidence="7" id="KW-0804">Transcription</keyword>
<comment type="caution">
    <text evidence="12">The sequence shown here is derived from an EMBL/GenBank/DDBJ whole genome shotgun (WGS) entry which is preliminary data.</text>
</comment>
<keyword evidence="3 9" id="KW-0863">Zinc-finger</keyword>
<evidence type="ECO:0000256" key="10">
    <source>
        <dbReference type="SAM" id="MobiDB-lite"/>
    </source>
</evidence>
<name>A0A8S4DZR1_PLUXY</name>
<feature type="compositionally biased region" description="Pro residues" evidence="10">
    <location>
        <begin position="598"/>
        <end position="611"/>
    </location>
</feature>
<feature type="compositionally biased region" description="Pro residues" evidence="10">
    <location>
        <begin position="13"/>
        <end position="23"/>
    </location>
</feature>
<feature type="compositionally biased region" description="Low complexity" evidence="10">
    <location>
        <begin position="83"/>
        <end position="106"/>
    </location>
</feature>
<feature type="compositionally biased region" description="Low complexity" evidence="10">
    <location>
        <begin position="46"/>
        <end position="58"/>
    </location>
</feature>
<gene>
    <name evidence="12" type="ORF">PLXY2_LOCUS3880</name>
</gene>
<evidence type="ECO:0000256" key="5">
    <source>
        <dbReference type="ARBA" id="ARBA00023015"/>
    </source>
</evidence>
<dbReference type="PROSITE" id="PS50114">
    <property type="entry name" value="GATA_ZN_FINGER_2"/>
    <property type="match status" value="2"/>
</dbReference>
<keyword evidence="5" id="KW-0805">Transcription regulation</keyword>
<feature type="region of interest" description="Disordered" evidence="10">
    <location>
        <begin position="324"/>
        <end position="344"/>
    </location>
</feature>
<evidence type="ECO:0000256" key="1">
    <source>
        <dbReference type="ARBA" id="ARBA00004123"/>
    </source>
</evidence>
<feature type="region of interest" description="Disordered" evidence="10">
    <location>
        <begin position="1"/>
        <end position="107"/>
    </location>
</feature>
<feature type="region of interest" description="Disordered" evidence="10">
    <location>
        <begin position="522"/>
        <end position="553"/>
    </location>
</feature>
<evidence type="ECO:0000313" key="13">
    <source>
        <dbReference type="Proteomes" id="UP000653454"/>
    </source>
</evidence>
<dbReference type="GO" id="GO:0000981">
    <property type="term" value="F:DNA-binding transcription factor activity, RNA polymerase II-specific"/>
    <property type="evidence" value="ECO:0007669"/>
    <property type="project" value="TreeGrafter"/>
</dbReference>
<evidence type="ECO:0000256" key="6">
    <source>
        <dbReference type="ARBA" id="ARBA00023125"/>
    </source>
</evidence>
<dbReference type="SMART" id="SM00401">
    <property type="entry name" value="ZnF_GATA"/>
    <property type="match status" value="2"/>
</dbReference>
<keyword evidence="6" id="KW-0238">DNA-binding</keyword>
<organism evidence="12 13">
    <name type="scientific">Plutella xylostella</name>
    <name type="common">Diamondback moth</name>
    <name type="synonym">Plutella maculipennis</name>
    <dbReference type="NCBI Taxonomy" id="51655"/>
    <lineage>
        <taxon>Eukaryota</taxon>
        <taxon>Metazoa</taxon>
        <taxon>Ecdysozoa</taxon>
        <taxon>Arthropoda</taxon>
        <taxon>Hexapoda</taxon>
        <taxon>Insecta</taxon>
        <taxon>Pterygota</taxon>
        <taxon>Neoptera</taxon>
        <taxon>Endopterygota</taxon>
        <taxon>Lepidoptera</taxon>
        <taxon>Glossata</taxon>
        <taxon>Ditrysia</taxon>
        <taxon>Yponomeutoidea</taxon>
        <taxon>Plutellidae</taxon>
        <taxon>Plutella</taxon>
    </lineage>
</organism>
<comment type="subcellular location">
    <subcellularLocation>
        <location evidence="1">Nucleus</location>
    </subcellularLocation>
</comment>
<dbReference type="Proteomes" id="UP000653454">
    <property type="component" value="Unassembled WGS sequence"/>
</dbReference>
<feature type="compositionally biased region" description="Pro residues" evidence="10">
    <location>
        <begin position="202"/>
        <end position="215"/>
    </location>
</feature>
<feature type="region of interest" description="Disordered" evidence="10">
    <location>
        <begin position="192"/>
        <end position="215"/>
    </location>
</feature>
<feature type="domain" description="GATA-type" evidence="11">
    <location>
        <begin position="415"/>
        <end position="468"/>
    </location>
</feature>
<evidence type="ECO:0000313" key="12">
    <source>
        <dbReference type="EMBL" id="CAG9108492.1"/>
    </source>
</evidence>
<sequence>MEGEGHEHMEEAPPSPSPAPAPAPSAARLEPRPERLPPALLHHHQQQQQQQQQQQLDQQHLEQQQHIEQQQHHEQQHLEQQHIEQQQQLEQHHQQQQLEHQQQLQHAGLALHAGDQALQLVKSEERAPQGGAGGAGEEPQQSVITLRRPLRTITAAGHITEEPPDDVKDEPQEHFAKLDDERYEPRDYLAFKPEYRASPAPASAPPRPPYRPRPPYPRLALRYAAEGEYDERQYALDAGDAAYPQLKYEGREEARYAALQPVTSLGYGYQAAAGAAAGGAGGGGGYYAGGKELLTLYGAREESPPAQLYRDAPLSAAALQPRHLYPAPPAPPAPPALYDAPPASPNSQQVTLFSGGGSVQYVSAAGAGAGAGGGALEYVPVSGYEGGLLVEGYSQWPQHNLIPIDDSFDPGMAGVGEVKECVNCAAANTPLWRRDGTGHYLCNACGLYNRINGVNRPPLKGQKKPQQQLPTNGNRRVGVTCANCRTSNTTLWRRNNSGEPVCNACGLYYKLHNVNRPLSMKKDGIQTRKRKPKSMGGHGGGGSGGGVGRAGGSGALGGEGRALPALFAAVEAPALLLPPAPAPAPAPALPRHHMIPVASPPAPAPAPYRPP</sequence>
<dbReference type="CDD" id="cd00202">
    <property type="entry name" value="ZnF_GATA"/>
    <property type="match status" value="2"/>
</dbReference>
<dbReference type="Gene3D" id="3.30.50.10">
    <property type="entry name" value="Erythroid Transcription Factor GATA-1, subunit A"/>
    <property type="match status" value="2"/>
</dbReference>
<evidence type="ECO:0000256" key="8">
    <source>
        <dbReference type="ARBA" id="ARBA00023242"/>
    </source>
</evidence>
<feature type="compositionally biased region" description="Basic and acidic residues" evidence="10">
    <location>
        <begin position="1"/>
        <end position="11"/>
    </location>
</feature>
<dbReference type="AlphaFoldDB" id="A0A8S4DZR1"/>
<dbReference type="PROSITE" id="PS00344">
    <property type="entry name" value="GATA_ZN_FINGER_1"/>
    <property type="match status" value="2"/>
</dbReference>
<evidence type="ECO:0000256" key="4">
    <source>
        <dbReference type="ARBA" id="ARBA00022833"/>
    </source>
</evidence>
<dbReference type="GO" id="GO:0005634">
    <property type="term" value="C:nucleus"/>
    <property type="evidence" value="ECO:0007669"/>
    <property type="project" value="UniProtKB-SubCell"/>
</dbReference>
<dbReference type="PANTHER" id="PTHR10071">
    <property type="entry name" value="TRANSCRIPTION FACTOR GATA FAMILY MEMBER"/>
    <property type="match status" value="1"/>
</dbReference>